<protein>
    <submittedName>
        <fullName evidence="1">Uncharacterized protein</fullName>
    </submittedName>
</protein>
<dbReference type="Proteomes" id="UP000325375">
    <property type="component" value="Unassembled WGS sequence"/>
</dbReference>
<dbReference type="AlphaFoldDB" id="A0A5E7CZP0"/>
<evidence type="ECO:0000313" key="2">
    <source>
        <dbReference type="Proteomes" id="UP000325375"/>
    </source>
</evidence>
<proteinExistence type="predicted"/>
<reference evidence="1 2" key="1">
    <citation type="submission" date="2019-09" db="EMBL/GenBank/DDBJ databases">
        <authorList>
            <person name="Chandra G."/>
            <person name="Truman W A."/>
        </authorList>
    </citation>
    <scope>NUCLEOTIDE SEQUENCE [LARGE SCALE GENOMIC DNA]</scope>
    <source>
        <strain evidence="1">PS718</strain>
    </source>
</reference>
<gene>
    <name evidence="1" type="ORF">PS718_02645</name>
</gene>
<organism evidence="1 2">
    <name type="scientific">Pseudomonas fluorescens</name>
    <dbReference type="NCBI Taxonomy" id="294"/>
    <lineage>
        <taxon>Bacteria</taxon>
        <taxon>Pseudomonadati</taxon>
        <taxon>Pseudomonadota</taxon>
        <taxon>Gammaproteobacteria</taxon>
        <taxon>Pseudomonadales</taxon>
        <taxon>Pseudomonadaceae</taxon>
        <taxon>Pseudomonas</taxon>
    </lineage>
</organism>
<dbReference type="EMBL" id="CABVHX010000009">
    <property type="protein sequence ID" value="VVO00792.1"/>
    <property type="molecule type" value="Genomic_DNA"/>
</dbReference>
<evidence type="ECO:0000313" key="1">
    <source>
        <dbReference type="EMBL" id="VVO00792.1"/>
    </source>
</evidence>
<name>A0A5E7CZP0_PSEFL</name>
<sequence length="82" mass="9575">MSLFLSQWRGISMNLAAEGCHQFSVESCLVLSQFVSQKQELCFRVTHFFKRREKFGNTCFQGDYTSVGHSSFRTFIPTKFYD</sequence>
<accession>A0A5E7CZP0</accession>